<dbReference type="PANTHER" id="PTHR38593:SF1">
    <property type="entry name" value="BLR2558 PROTEIN"/>
    <property type="match status" value="1"/>
</dbReference>
<accession>A0A5C1I501</accession>
<evidence type="ECO:0000313" key="4">
    <source>
        <dbReference type="EMBL" id="QEM12478.1"/>
    </source>
</evidence>
<dbReference type="PANTHER" id="PTHR38593">
    <property type="entry name" value="BLR2558 PROTEIN"/>
    <property type="match status" value="1"/>
</dbReference>
<gene>
    <name evidence="4" type="ORF">DEO27_021470</name>
</gene>
<dbReference type="InterPro" id="IPR025419">
    <property type="entry name" value="DUF4142"/>
</dbReference>
<dbReference type="InterPro" id="IPR012347">
    <property type="entry name" value="Ferritin-like"/>
</dbReference>
<feature type="compositionally biased region" description="Polar residues" evidence="1">
    <location>
        <begin position="33"/>
        <end position="48"/>
    </location>
</feature>
<reference evidence="4" key="1">
    <citation type="submission" date="2019-08" db="EMBL/GenBank/DDBJ databases">
        <title>Comparative genome analysis confer to the adaptation heavy metal polluted environment.</title>
        <authorList>
            <person name="Li Y."/>
        </authorList>
    </citation>
    <scope>NUCLEOTIDE SEQUENCE [LARGE SCALE GENOMIC DNA]</scope>
    <source>
        <strain evidence="4">P1</strain>
    </source>
</reference>
<evidence type="ECO:0000256" key="2">
    <source>
        <dbReference type="SAM" id="SignalP"/>
    </source>
</evidence>
<evidence type="ECO:0000259" key="3">
    <source>
        <dbReference type="Pfam" id="PF13628"/>
    </source>
</evidence>
<dbReference type="Gene3D" id="1.20.1260.10">
    <property type="match status" value="1"/>
</dbReference>
<dbReference type="EMBL" id="CP043450">
    <property type="protein sequence ID" value="QEM12478.1"/>
    <property type="molecule type" value="Genomic_DNA"/>
</dbReference>
<keyword evidence="5" id="KW-1185">Reference proteome</keyword>
<feature type="signal peptide" evidence="2">
    <location>
        <begin position="1"/>
        <end position="19"/>
    </location>
</feature>
<feature type="domain" description="DUF4142" evidence="3">
    <location>
        <begin position="57"/>
        <end position="190"/>
    </location>
</feature>
<protein>
    <submittedName>
        <fullName evidence="4">DUF4142 domain-containing protein</fullName>
    </submittedName>
</protein>
<organism evidence="4 5">
    <name type="scientific">Mucilaginibacter rubeus</name>
    <dbReference type="NCBI Taxonomy" id="2027860"/>
    <lineage>
        <taxon>Bacteria</taxon>
        <taxon>Pseudomonadati</taxon>
        <taxon>Bacteroidota</taxon>
        <taxon>Sphingobacteriia</taxon>
        <taxon>Sphingobacteriales</taxon>
        <taxon>Sphingobacteriaceae</taxon>
        <taxon>Mucilaginibacter</taxon>
    </lineage>
</organism>
<proteinExistence type="predicted"/>
<dbReference type="AlphaFoldDB" id="A0A5C1I501"/>
<evidence type="ECO:0000313" key="5">
    <source>
        <dbReference type="Proteomes" id="UP000251402"/>
    </source>
</evidence>
<dbReference type="KEGG" id="mrub:DEO27_021470"/>
<name>A0A5C1I501_9SPHI</name>
<dbReference type="OrthoDB" id="883203at2"/>
<keyword evidence="2" id="KW-0732">Signal</keyword>
<feature type="region of interest" description="Disordered" evidence="1">
    <location>
        <begin position="23"/>
        <end position="50"/>
    </location>
</feature>
<dbReference type="PROSITE" id="PS51257">
    <property type="entry name" value="PROKAR_LIPOPROTEIN"/>
    <property type="match status" value="1"/>
</dbReference>
<dbReference type="Proteomes" id="UP000251402">
    <property type="component" value="Chromosome"/>
</dbReference>
<dbReference type="Pfam" id="PF13628">
    <property type="entry name" value="DUF4142"/>
    <property type="match status" value="1"/>
</dbReference>
<feature type="chain" id="PRO_5022780163" evidence="2">
    <location>
        <begin position="20"/>
        <end position="197"/>
    </location>
</feature>
<sequence length="197" mass="21705">MIMKKLIIILLASANIVISGCNSNKDSKEKADSTNTHQDSIHNKQTGTGDWAISAPDAKFAVEAANGGMAEVELGKLAQEKGTSKAVKDFGKMMIDDHSKANLELKELAKSKRIVLQDSVGKEEAELKSKLASIPANEFDKAYINAMVDDHRKDIATFENARHKVKYPEMKVLIDKALPMLKMHLATIEKIKMQTPD</sequence>
<evidence type="ECO:0000256" key="1">
    <source>
        <dbReference type="SAM" id="MobiDB-lite"/>
    </source>
</evidence>